<evidence type="ECO:0000313" key="2">
    <source>
        <dbReference type="EMBL" id="KUL30040.1"/>
    </source>
</evidence>
<dbReference type="OrthoDB" id="9151676at2"/>
<keyword evidence="2" id="KW-0418">Kinase</keyword>
<dbReference type="SUPFAM" id="SSF55781">
    <property type="entry name" value="GAF domain-like"/>
    <property type="match status" value="1"/>
</dbReference>
<protein>
    <submittedName>
        <fullName evidence="2">Histidine kinase</fullName>
    </submittedName>
</protein>
<dbReference type="AlphaFoldDB" id="A0A124G9S4"/>
<comment type="caution">
    <text evidence="2">The sequence shown here is derived from an EMBL/GenBank/DDBJ whole genome shotgun (WGS) entry which is preliminary data.</text>
</comment>
<keyword evidence="2" id="KW-0808">Transferase</keyword>
<sequence>MKIEAYDRLAEPGRLTELARYDLFDPALRAELDVVAMRSAKLLETPVSLVSVLTADRQQIIGSYGLVDWVATPQGAPAEWAVCSRTVLNGEPYCVADFSDDPVHAANPFLANTGLRSYLGVPLATPDGLMLGAHCVVDSRRRIYTDVDMAILSDSADEAMEALVKYRT</sequence>
<accession>A0A124G9S4</accession>
<name>A0A124G9S4_9ACTN</name>
<organism evidence="2 3">
    <name type="scientific">Actinoplanes awajinensis subsp. mycoplanecinus</name>
    <dbReference type="NCBI Taxonomy" id="135947"/>
    <lineage>
        <taxon>Bacteria</taxon>
        <taxon>Bacillati</taxon>
        <taxon>Actinomycetota</taxon>
        <taxon>Actinomycetes</taxon>
        <taxon>Micromonosporales</taxon>
        <taxon>Micromonosporaceae</taxon>
        <taxon>Actinoplanes</taxon>
    </lineage>
</organism>
<dbReference type="PANTHER" id="PTHR43102">
    <property type="entry name" value="SLR1143 PROTEIN"/>
    <property type="match status" value="1"/>
</dbReference>
<dbReference type="Proteomes" id="UP000053244">
    <property type="component" value="Unassembled WGS sequence"/>
</dbReference>
<evidence type="ECO:0000313" key="3">
    <source>
        <dbReference type="Proteomes" id="UP000053244"/>
    </source>
</evidence>
<dbReference type="Pfam" id="PF01590">
    <property type="entry name" value="GAF"/>
    <property type="match status" value="1"/>
</dbReference>
<dbReference type="EMBL" id="LLZH01000268">
    <property type="protein sequence ID" value="KUL30040.1"/>
    <property type="molecule type" value="Genomic_DNA"/>
</dbReference>
<dbReference type="RefSeq" id="WP_067696521.1">
    <property type="nucleotide sequence ID" value="NZ_LLZH01000268.1"/>
</dbReference>
<gene>
    <name evidence="2" type="ORF">ADL15_26080</name>
</gene>
<proteinExistence type="predicted"/>
<dbReference type="GO" id="GO:0016301">
    <property type="term" value="F:kinase activity"/>
    <property type="evidence" value="ECO:0007669"/>
    <property type="project" value="UniProtKB-KW"/>
</dbReference>
<dbReference type="InterPro" id="IPR003018">
    <property type="entry name" value="GAF"/>
</dbReference>
<dbReference type="Gene3D" id="3.30.450.40">
    <property type="match status" value="1"/>
</dbReference>
<evidence type="ECO:0000259" key="1">
    <source>
        <dbReference type="Pfam" id="PF01590"/>
    </source>
</evidence>
<keyword evidence="3" id="KW-1185">Reference proteome</keyword>
<dbReference type="PANTHER" id="PTHR43102:SF2">
    <property type="entry name" value="GAF DOMAIN-CONTAINING PROTEIN"/>
    <property type="match status" value="1"/>
</dbReference>
<dbReference type="InterPro" id="IPR029016">
    <property type="entry name" value="GAF-like_dom_sf"/>
</dbReference>
<feature type="domain" description="GAF" evidence="1">
    <location>
        <begin position="63"/>
        <end position="163"/>
    </location>
</feature>
<reference evidence="2 3" key="1">
    <citation type="submission" date="2015-10" db="EMBL/GenBank/DDBJ databases">
        <authorList>
            <person name="Gilbert D.G."/>
        </authorList>
    </citation>
    <scope>NUCLEOTIDE SEQUENCE [LARGE SCALE GENOMIC DNA]</scope>
    <source>
        <strain evidence="2 3">NRRL B-16712</strain>
    </source>
</reference>